<feature type="transmembrane region" description="Helical" evidence="2">
    <location>
        <begin position="342"/>
        <end position="362"/>
    </location>
</feature>
<keyword evidence="4" id="KW-1185">Reference proteome</keyword>
<protein>
    <recommendedName>
        <fullName evidence="5">DUF2142 domain-containing protein</fullName>
    </recommendedName>
</protein>
<feature type="transmembrane region" description="Helical" evidence="2">
    <location>
        <begin position="393"/>
        <end position="417"/>
    </location>
</feature>
<feature type="transmembrane region" description="Helical" evidence="2">
    <location>
        <begin position="275"/>
        <end position="294"/>
    </location>
</feature>
<feature type="transmembrane region" description="Helical" evidence="2">
    <location>
        <begin position="485"/>
        <end position="504"/>
    </location>
</feature>
<gene>
    <name evidence="3" type="ORF">GCM10007977_061450</name>
</gene>
<feature type="transmembrane region" description="Helical" evidence="2">
    <location>
        <begin position="145"/>
        <end position="167"/>
    </location>
</feature>
<sequence>MYYPGVRSGLRSGPRAWLLSFLAFFLTFGAWCFAAPYDAPPDEVQHSIRAAGVASFDPGQIFARPAVVPDAFGNPGMGAYQRVPAGMDEHAVCFGNHQKQPANCSPGIQGGPIEEVSTSAGRYNPLYYFVVGPPLRWFPNWGGLVAARLISSAICAALLASAFVCLLRWSRFGLAAATMLTVTTPMLAHLAGGINPNSVEISAGIALFAAGIPLLLDPPDFRKRGHITLMGISAVLLLSLRSAGPAWLAFGLFALLVPLRWKWLKEWFSLTRTKWWIVGVVVAGLASVAWIIGMKTGELVVPPGGPDDIKVGEAIAMYADDWWLYVIGMIGVAGWFDTFLWTPFYLLWISVVCGLIALGAIFTDWATRWRYAVFFVGGVVLPGYLQVSQVNLVGFITLGRYMMPLLCGLPLLAAWMLERENRGQKELFDARRTRTLTRAYVVLLVPIHLVMLVFAMVRWQRGLSPNAGIGWFNPLAGQWHPPTGSVLPLLLMVAGLVWTGWLFLKVPHEEWAPGEVEPAAEPAKRPDPAGGPAHVPQQRADGDGSPILRQSGVNMEWPASPLPEADGAPSSR</sequence>
<feature type="transmembrane region" description="Helical" evidence="2">
    <location>
        <begin position="438"/>
        <end position="457"/>
    </location>
</feature>
<evidence type="ECO:0000256" key="2">
    <source>
        <dbReference type="SAM" id="Phobius"/>
    </source>
</evidence>
<comment type="caution">
    <text evidence="3">The sequence shown here is derived from an EMBL/GenBank/DDBJ whole genome shotgun (WGS) entry which is preliminary data.</text>
</comment>
<keyword evidence="2" id="KW-0812">Transmembrane</keyword>
<keyword evidence="2" id="KW-1133">Transmembrane helix</keyword>
<dbReference type="AlphaFoldDB" id="A0A917X160"/>
<feature type="transmembrane region" description="Helical" evidence="2">
    <location>
        <begin position="315"/>
        <end position="336"/>
    </location>
</feature>
<evidence type="ECO:0000256" key="1">
    <source>
        <dbReference type="SAM" id="MobiDB-lite"/>
    </source>
</evidence>
<feature type="transmembrane region" description="Helical" evidence="2">
    <location>
        <begin position="198"/>
        <end position="216"/>
    </location>
</feature>
<feature type="transmembrane region" description="Helical" evidence="2">
    <location>
        <begin position="174"/>
        <end position="192"/>
    </location>
</feature>
<organism evidence="3 4">
    <name type="scientific">Dactylosporangium sucinum</name>
    <dbReference type="NCBI Taxonomy" id="1424081"/>
    <lineage>
        <taxon>Bacteria</taxon>
        <taxon>Bacillati</taxon>
        <taxon>Actinomycetota</taxon>
        <taxon>Actinomycetes</taxon>
        <taxon>Micromonosporales</taxon>
        <taxon>Micromonosporaceae</taxon>
        <taxon>Dactylosporangium</taxon>
    </lineage>
</organism>
<reference evidence="3" key="2">
    <citation type="submission" date="2020-09" db="EMBL/GenBank/DDBJ databases">
        <authorList>
            <person name="Sun Q."/>
            <person name="Ohkuma M."/>
        </authorList>
    </citation>
    <scope>NUCLEOTIDE SEQUENCE</scope>
    <source>
        <strain evidence="3">JCM 19831</strain>
    </source>
</reference>
<name>A0A917X160_9ACTN</name>
<evidence type="ECO:0008006" key="5">
    <source>
        <dbReference type="Google" id="ProtNLM"/>
    </source>
</evidence>
<keyword evidence="2" id="KW-0472">Membrane</keyword>
<evidence type="ECO:0000313" key="3">
    <source>
        <dbReference type="EMBL" id="GGM51429.1"/>
    </source>
</evidence>
<reference evidence="3" key="1">
    <citation type="journal article" date="2014" name="Int. J. Syst. Evol. Microbiol.">
        <title>Complete genome sequence of Corynebacterium casei LMG S-19264T (=DSM 44701T), isolated from a smear-ripened cheese.</title>
        <authorList>
            <consortium name="US DOE Joint Genome Institute (JGI-PGF)"/>
            <person name="Walter F."/>
            <person name="Albersmeier A."/>
            <person name="Kalinowski J."/>
            <person name="Ruckert C."/>
        </authorList>
    </citation>
    <scope>NUCLEOTIDE SEQUENCE</scope>
    <source>
        <strain evidence="3">JCM 19831</strain>
    </source>
</reference>
<evidence type="ECO:0000313" key="4">
    <source>
        <dbReference type="Proteomes" id="UP000642070"/>
    </source>
</evidence>
<proteinExistence type="predicted"/>
<feature type="region of interest" description="Disordered" evidence="1">
    <location>
        <begin position="514"/>
        <end position="572"/>
    </location>
</feature>
<dbReference type="Proteomes" id="UP000642070">
    <property type="component" value="Unassembled WGS sequence"/>
</dbReference>
<feature type="transmembrane region" description="Helical" evidence="2">
    <location>
        <begin position="228"/>
        <end position="255"/>
    </location>
</feature>
<dbReference type="EMBL" id="BMPI01000034">
    <property type="protein sequence ID" value="GGM51429.1"/>
    <property type="molecule type" value="Genomic_DNA"/>
</dbReference>
<accession>A0A917X160</accession>
<feature type="transmembrane region" description="Helical" evidence="2">
    <location>
        <begin position="369"/>
        <end position="387"/>
    </location>
</feature>